<reference evidence="2" key="1">
    <citation type="submission" date="2024-06" db="EMBL/GenBank/DDBJ databases">
        <authorList>
            <person name="Ryan C."/>
        </authorList>
    </citation>
    <scope>NUCLEOTIDE SEQUENCE [LARGE SCALE GENOMIC DNA]</scope>
</reference>
<evidence type="ECO:0000313" key="2">
    <source>
        <dbReference type="Proteomes" id="UP001497457"/>
    </source>
</evidence>
<organism evidence="1 2">
    <name type="scientific">Urochloa decumbens</name>
    <dbReference type="NCBI Taxonomy" id="240449"/>
    <lineage>
        <taxon>Eukaryota</taxon>
        <taxon>Viridiplantae</taxon>
        <taxon>Streptophyta</taxon>
        <taxon>Embryophyta</taxon>
        <taxon>Tracheophyta</taxon>
        <taxon>Spermatophyta</taxon>
        <taxon>Magnoliopsida</taxon>
        <taxon>Liliopsida</taxon>
        <taxon>Poales</taxon>
        <taxon>Poaceae</taxon>
        <taxon>PACMAD clade</taxon>
        <taxon>Panicoideae</taxon>
        <taxon>Panicodae</taxon>
        <taxon>Paniceae</taxon>
        <taxon>Melinidinae</taxon>
        <taxon>Urochloa</taxon>
    </lineage>
</organism>
<name>A0ABC9C741_9POAL</name>
<sequence length="291" mass="32290">MADDPSMNFGEFSQSLCNQHVVSFQTSATTSGSGGMPTYLDCSTGMDASVGMLSTTPSVVVSTGSSNMPTDPGQSLKYGGPLAADWTHLELQILRDGLDKYVHEQGIMKYIKIAASLPNKTVRDVAMRCQWVGKKVNTRRRKPQEHHTGRNIKERKDKFGEPALWGANHRLQTGVRTNSFVPHNVQNNMFLSGGSEIDRPQHLLEENNRILNQIEANIVTFQAQNNIDLFHRARRNINELVHVTTQLPGMSTKMPPLRVSVNESLASFVLPGIAMDQIIGSSHLKEEPRGW</sequence>
<dbReference type="PANTHER" id="PTHR14000">
    <property type="entry name" value="FINGER CCCH DOMAIN PROTEIN, PUTATIVE (DUF3755)-RELATED"/>
    <property type="match status" value="1"/>
</dbReference>
<dbReference type="EMBL" id="OZ075139">
    <property type="protein sequence ID" value="CAL5015867.1"/>
    <property type="molecule type" value="Genomic_DNA"/>
</dbReference>
<accession>A0ABC9C741</accession>
<protein>
    <recommendedName>
        <fullName evidence="3">DUF3755 family protein</fullName>
    </recommendedName>
</protein>
<reference evidence="1 2" key="2">
    <citation type="submission" date="2024-10" db="EMBL/GenBank/DDBJ databases">
        <authorList>
            <person name="Ryan C."/>
        </authorList>
    </citation>
    <scope>NUCLEOTIDE SEQUENCE [LARGE SCALE GENOMIC DNA]</scope>
</reference>
<dbReference type="AlphaFoldDB" id="A0ABC9C741"/>
<gene>
    <name evidence="1" type="ORF">URODEC1_LOCUS72852</name>
</gene>
<evidence type="ECO:0008006" key="3">
    <source>
        <dbReference type="Google" id="ProtNLM"/>
    </source>
</evidence>
<dbReference type="Proteomes" id="UP001497457">
    <property type="component" value="Chromosome 29rd"/>
</dbReference>
<dbReference type="InterPro" id="IPR022228">
    <property type="entry name" value="DUF3755"/>
</dbReference>
<dbReference type="PANTHER" id="PTHR14000:SF7">
    <property type="entry name" value="OS04G0523100 PROTEIN"/>
    <property type="match status" value="1"/>
</dbReference>
<dbReference type="Pfam" id="PF12579">
    <property type="entry name" value="DUF3755"/>
    <property type="match status" value="1"/>
</dbReference>
<evidence type="ECO:0000313" key="1">
    <source>
        <dbReference type="EMBL" id="CAL5015867.1"/>
    </source>
</evidence>
<keyword evidence="2" id="KW-1185">Reference proteome</keyword>
<proteinExistence type="predicted"/>